<dbReference type="InterPro" id="IPR051782">
    <property type="entry name" value="ABC_Transporter_VariousFunc"/>
</dbReference>
<evidence type="ECO:0000259" key="5">
    <source>
        <dbReference type="PROSITE" id="PS50893"/>
    </source>
</evidence>
<dbReference type="InterPro" id="IPR003439">
    <property type="entry name" value="ABC_transporter-like_ATP-bd"/>
</dbReference>
<dbReference type="Gene3D" id="3.40.50.300">
    <property type="entry name" value="P-loop containing nucleotide triphosphate hydrolases"/>
    <property type="match status" value="1"/>
</dbReference>
<proteinExistence type="predicted"/>
<feature type="domain" description="ABC transporter" evidence="5">
    <location>
        <begin position="23"/>
        <end position="246"/>
    </location>
</feature>
<dbReference type="PANTHER" id="PTHR42939">
    <property type="entry name" value="ABC TRANSPORTER ATP-BINDING PROTEIN ALBC-RELATED"/>
    <property type="match status" value="1"/>
</dbReference>
<dbReference type="GO" id="GO:0016887">
    <property type="term" value="F:ATP hydrolysis activity"/>
    <property type="evidence" value="ECO:0007669"/>
    <property type="project" value="InterPro"/>
</dbReference>
<dbReference type="GO" id="GO:0005524">
    <property type="term" value="F:ATP binding"/>
    <property type="evidence" value="ECO:0007669"/>
    <property type="project" value="UniProtKB-KW"/>
</dbReference>
<dbReference type="HOGENOM" id="CLU_815532_0_0_4"/>
<keyword evidence="3" id="KW-0547">Nucleotide-binding</keyword>
<dbReference type="InterPro" id="IPR027417">
    <property type="entry name" value="P-loop_NTPase"/>
</dbReference>
<dbReference type="PROSITE" id="PS00211">
    <property type="entry name" value="ABC_TRANSPORTER_1"/>
    <property type="match status" value="1"/>
</dbReference>
<keyword evidence="2" id="KW-1003">Cell membrane</keyword>
<accession>A1WMB9</accession>
<dbReference type="PROSITE" id="PS50893">
    <property type="entry name" value="ABC_TRANSPORTER_2"/>
    <property type="match status" value="1"/>
</dbReference>
<keyword evidence="1" id="KW-0813">Transport</keyword>
<dbReference type="RefSeq" id="WP_011810771.1">
    <property type="nucleotide sequence ID" value="NC_008786.1"/>
</dbReference>
<dbReference type="SUPFAM" id="SSF52540">
    <property type="entry name" value="P-loop containing nucleoside triphosphate hydrolases"/>
    <property type="match status" value="1"/>
</dbReference>
<evidence type="ECO:0000256" key="2">
    <source>
        <dbReference type="ARBA" id="ARBA00022475"/>
    </source>
</evidence>
<reference evidence="7" key="1">
    <citation type="submission" date="2006-12" db="EMBL/GenBank/DDBJ databases">
        <title>Complete sequence of chromosome 1 of Verminephrobacter eiseniae EF01-2.</title>
        <authorList>
            <person name="Copeland A."/>
            <person name="Lucas S."/>
            <person name="Lapidus A."/>
            <person name="Barry K."/>
            <person name="Detter J.C."/>
            <person name="Glavina del Rio T."/>
            <person name="Dalin E."/>
            <person name="Tice H."/>
            <person name="Pitluck S."/>
            <person name="Chertkov O."/>
            <person name="Brettin T."/>
            <person name="Bruce D."/>
            <person name="Han C."/>
            <person name="Tapia R."/>
            <person name="Gilna P."/>
            <person name="Schmutz J."/>
            <person name="Larimer F."/>
            <person name="Land M."/>
            <person name="Hauser L."/>
            <person name="Kyrpides N."/>
            <person name="Kim E."/>
            <person name="Stahl D."/>
            <person name="Richardson P."/>
        </authorList>
    </citation>
    <scope>NUCLEOTIDE SEQUENCE [LARGE SCALE GENOMIC DNA]</scope>
    <source>
        <strain evidence="7">EF01-2</strain>
    </source>
</reference>
<dbReference type="STRING" id="391735.Veis_3043"/>
<organism evidence="6 7">
    <name type="scientific">Verminephrobacter eiseniae (strain EF01-2)</name>
    <dbReference type="NCBI Taxonomy" id="391735"/>
    <lineage>
        <taxon>Bacteria</taxon>
        <taxon>Pseudomonadati</taxon>
        <taxon>Pseudomonadota</taxon>
        <taxon>Betaproteobacteria</taxon>
        <taxon>Burkholderiales</taxon>
        <taxon>Comamonadaceae</taxon>
        <taxon>Verminephrobacter</taxon>
    </lineage>
</organism>
<dbReference type="eggNOG" id="COG1120">
    <property type="taxonomic scope" value="Bacteria"/>
</dbReference>
<dbReference type="KEGG" id="vei:Veis_3043"/>
<dbReference type="SMART" id="SM00382">
    <property type="entry name" value="AAA"/>
    <property type="match status" value="1"/>
</dbReference>
<dbReference type="OrthoDB" id="9030221at2"/>
<dbReference type="AlphaFoldDB" id="A1WMB9"/>
<keyword evidence="4" id="KW-0067">ATP-binding</keyword>
<evidence type="ECO:0000256" key="3">
    <source>
        <dbReference type="ARBA" id="ARBA00022741"/>
    </source>
</evidence>
<evidence type="ECO:0000313" key="7">
    <source>
        <dbReference type="Proteomes" id="UP000000374"/>
    </source>
</evidence>
<dbReference type="EMBL" id="CP000542">
    <property type="protein sequence ID" value="ABM58776.1"/>
    <property type="molecule type" value="Genomic_DNA"/>
</dbReference>
<dbReference type="InterPro" id="IPR017871">
    <property type="entry name" value="ABC_transporter-like_CS"/>
</dbReference>
<evidence type="ECO:0000313" key="6">
    <source>
        <dbReference type="EMBL" id="ABM58776.1"/>
    </source>
</evidence>
<dbReference type="GeneID" id="76461509"/>
<sequence>MKTAETCDGAMSPQITPATPMLLQLADLVFERTDGFTLCVPELHLACDEVLGVIGPNGSGKTSLLSCLLGTAQAGHGRVALLGDPAGRLALATRQHFGLQMQGAGYNELYLVRDIQRLHGLIYGRSDAAVFDAFGVPALGAKRFGRLSSGEQQRVQLAMALAHHPRLAVFDEPTSNLDPAYEEAFCGIVRTRRAAGDFGALVITHSPRVVTLCDRLMILDAGKVDALGAPSELVKARFDLVGCRIVAPAPARAEALAALRATARRVIENDRSLVLYGGADLRQAAFVHLQSHGVDSCTLWTPDATDLLEGIGHG</sequence>
<dbReference type="Proteomes" id="UP000000374">
    <property type="component" value="Chromosome"/>
</dbReference>
<name>A1WMB9_VEREI</name>
<protein>
    <submittedName>
        <fullName evidence="6">ABC transporter related</fullName>
    </submittedName>
</protein>
<dbReference type="InterPro" id="IPR003593">
    <property type="entry name" value="AAA+_ATPase"/>
</dbReference>
<gene>
    <name evidence="6" type="ordered locus">Veis_3043</name>
</gene>
<dbReference type="PANTHER" id="PTHR42939:SF1">
    <property type="entry name" value="ABC TRANSPORTER ATP-BINDING PROTEIN ALBC-RELATED"/>
    <property type="match status" value="1"/>
</dbReference>
<evidence type="ECO:0000256" key="1">
    <source>
        <dbReference type="ARBA" id="ARBA00022448"/>
    </source>
</evidence>
<dbReference type="Pfam" id="PF00005">
    <property type="entry name" value="ABC_tran"/>
    <property type="match status" value="1"/>
</dbReference>
<evidence type="ECO:0000256" key="4">
    <source>
        <dbReference type="ARBA" id="ARBA00022840"/>
    </source>
</evidence>
<keyword evidence="2" id="KW-0472">Membrane</keyword>
<keyword evidence="7" id="KW-1185">Reference proteome</keyword>